<dbReference type="AlphaFoldDB" id="A0A8H7R385"/>
<dbReference type="EMBL" id="JAEPRD010000052">
    <property type="protein sequence ID" value="KAG2203418.1"/>
    <property type="molecule type" value="Genomic_DNA"/>
</dbReference>
<gene>
    <name evidence="2" type="ORF">INT47_010116</name>
</gene>
<evidence type="ECO:0000256" key="1">
    <source>
        <dbReference type="SAM" id="MobiDB-lite"/>
    </source>
</evidence>
<accession>A0A8H7R385</accession>
<sequence>DGRLSASASKLLERGSFPLSSSSGYSASAPKFAKPNPHKGIDLAEGTKLRQTIIRVESI</sequence>
<protein>
    <submittedName>
        <fullName evidence="2">Uncharacterized protein</fullName>
    </submittedName>
</protein>
<feature type="region of interest" description="Disordered" evidence="1">
    <location>
        <begin position="15"/>
        <end position="40"/>
    </location>
</feature>
<organism evidence="2 3">
    <name type="scientific">Mucor saturninus</name>
    <dbReference type="NCBI Taxonomy" id="64648"/>
    <lineage>
        <taxon>Eukaryota</taxon>
        <taxon>Fungi</taxon>
        <taxon>Fungi incertae sedis</taxon>
        <taxon>Mucoromycota</taxon>
        <taxon>Mucoromycotina</taxon>
        <taxon>Mucoromycetes</taxon>
        <taxon>Mucorales</taxon>
        <taxon>Mucorineae</taxon>
        <taxon>Mucoraceae</taxon>
        <taxon>Mucor</taxon>
    </lineage>
</organism>
<dbReference type="Proteomes" id="UP000603453">
    <property type="component" value="Unassembled WGS sequence"/>
</dbReference>
<proteinExistence type="predicted"/>
<comment type="caution">
    <text evidence="2">The sequence shown here is derived from an EMBL/GenBank/DDBJ whole genome shotgun (WGS) entry which is preliminary data.</text>
</comment>
<name>A0A8H7R385_9FUNG</name>
<evidence type="ECO:0000313" key="3">
    <source>
        <dbReference type="Proteomes" id="UP000603453"/>
    </source>
</evidence>
<reference evidence="2" key="1">
    <citation type="submission" date="2020-12" db="EMBL/GenBank/DDBJ databases">
        <title>Metabolic potential, ecology and presence of endohyphal bacteria is reflected in genomic diversity of Mucoromycotina.</title>
        <authorList>
            <person name="Muszewska A."/>
            <person name="Okrasinska A."/>
            <person name="Steczkiewicz K."/>
            <person name="Drgas O."/>
            <person name="Orlowska M."/>
            <person name="Perlinska-Lenart U."/>
            <person name="Aleksandrzak-Piekarczyk T."/>
            <person name="Szatraj K."/>
            <person name="Zielenkiewicz U."/>
            <person name="Pilsyk S."/>
            <person name="Malc E."/>
            <person name="Mieczkowski P."/>
            <person name="Kruszewska J.S."/>
            <person name="Biernat P."/>
            <person name="Pawlowska J."/>
        </authorList>
    </citation>
    <scope>NUCLEOTIDE SEQUENCE</scope>
    <source>
        <strain evidence="2">WA0000017839</strain>
    </source>
</reference>
<feature type="non-terminal residue" evidence="2">
    <location>
        <position position="1"/>
    </location>
</feature>
<evidence type="ECO:0000313" key="2">
    <source>
        <dbReference type="EMBL" id="KAG2203418.1"/>
    </source>
</evidence>
<keyword evidence="3" id="KW-1185">Reference proteome</keyword>
<feature type="compositionally biased region" description="Low complexity" evidence="1">
    <location>
        <begin position="16"/>
        <end position="28"/>
    </location>
</feature>